<organism evidence="5 6">
    <name type="scientific">Centaurea solstitialis</name>
    <name type="common">yellow star-thistle</name>
    <dbReference type="NCBI Taxonomy" id="347529"/>
    <lineage>
        <taxon>Eukaryota</taxon>
        <taxon>Viridiplantae</taxon>
        <taxon>Streptophyta</taxon>
        <taxon>Embryophyta</taxon>
        <taxon>Tracheophyta</taxon>
        <taxon>Spermatophyta</taxon>
        <taxon>Magnoliopsida</taxon>
        <taxon>eudicotyledons</taxon>
        <taxon>Gunneridae</taxon>
        <taxon>Pentapetalae</taxon>
        <taxon>asterids</taxon>
        <taxon>campanulids</taxon>
        <taxon>Asterales</taxon>
        <taxon>Asteraceae</taxon>
        <taxon>Carduoideae</taxon>
        <taxon>Cardueae</taxon>
        <taxon>Centaureinae</taxon>
        <taxon>Centaurea</taxon>
    </lineage>
</organism>
<comment type="caution">
    <text evidence="5">The sequence shown here is derived from an EMBL/GenBank/DDBJ whole genome shotgun (WGS) entry which is preliminary data.</text>
</comment>
<keyword evidence="6" id="KW-1185">Reference proteome</keyword>
<gene>
    <name evidence="5" type="ORF">OSB04_007507</name>
</gene>
<dbReference type="EMBL" id="JARYMX010000002">
    <property type="protein sequence ID" value="KAJ9562347.1"/>
    <property type="molecule type" value="Genomic_DNA"/>
</dbReference>
<evidence type="ECO:0000256" key="1">
    <source>
        <dbReference type="ARBA" id="ARBA00022448"/>
    </source>
</evidence>
<keyword evidence="3" id="KW-0732">Signal</keyword>
<evidence type="ECO:0000259" key="4">
    <source>
        <dbReference type="Pfam" id="PF00234"/>
    </source>
</evidence>
<keyword evidence="2" id="KW-0446">Lipid-binding</keyword>
<feature type="chain" id="PRO_5041416600" description="Bifunctional inhibitor/plant lipid transfer protein/seed storage helical domain-containing protein" evidence="3">
    <location>
        <begin position="32"/>
        <end position="100"/>
    </location>
</feature>
<dbReference type="SUPFAM" id="SSF47699">
    <property type="entry name" value="Bifunctional inhibitor/lipid-transfer protein/seed storage 2S albumin"/>
    <property type="match status" value="1"/>
</dbReference>
<evidence type="ECO:0000313" key="5">
    <source>
        <dbReference type="EMBL" id="KAJ9562347.1"/>
    </source>
</evidence>
<dbReference type="AlphaFoldDB" id="A0AA38U379"/>
<name>A0AA38U379_9ASTR</name>
<reference evidence="5" key="1">
    <citation type="submission" date="2023-03" db="EMBL/GenBank/DDBJ databases">
        <title>Chromosome-scale reference genome and RAD-based genetic map of yellow starthistle (Centaurea solstitialis) reveal putative structural variation and QTLs associated with invader traits.</title>
        <authorList>
            <person name="Reatini B."/>
            <person name="Cang F.A."/>
            <person name="Jiang Q."/>
            <person name="Mckibben M.T.W."/>
            <person name="Barker M.S."/>
            <person name="Rieseberg L.H."/>
            <person name="Dlugosch K.M."/>
        </authorList>
    </citation>
    <scope>NUCLEOTIDE SEQUENCE</scope>
    <source>
        <strain evidence="5">CAN-66</strain>
        <tissue evidence="5">Leaf</tissue>
    </source>
</reference>
<keyword evidence="1" id="KW-0813">Transport</keyword>
<dbReference type="Pfam" id="PF00234">
    <property type="entry name" value="Tryp_alpha_amyl"/>
    <property type="match status" value="1"/>
</dbReference>
<dbReference type="InterPro" id="IPR033872">
    <property type="entry name" value="nsLTP2"/>
</dbReference>
<sequence length="100" mass="10835">MEKSLGPRCFTVAVMVVVLLLSTANLQPVHAQRRCNPVELSWCLQAIVSNIPPSNTCCRKLKGQEDCLCREKADPTFGGYLALPGAKRVADACGVNFPNC</sequence>
<feature type="signal peptide" evidence="3">
    <location>
        <begin position="1"/>
        <end position="31"/>
    </location>
</feature>
<feature type="domain" description="Bifunctional inhibitor/plant lipid transfer protein/seed storage helical" evidence="4">
    <location>
        <begin position="39"/>
        <end position="100"/>
    </location>
</feature>
<accession>A0AA38U379</accession>
<dbReference type="GO" id="GO:0008289">
    <property type="term" value="F:lipid binding"/>
    <property type="evidence" value="ECO:0007669"/>
    <property type="project" value="UniProtKB-KW"/>
</dbReference>
<dbReference type="InterPro" id="IPR016140">
    <property type="entry name" value="Bifunc_inhib/LTP/seed_store"/>
</dbReference>
<dbReference type="PANTHER" id="PTHR33214">
    <property type="entry name" value="BIFUNCTIONAL INHIBITOR/LIPID-TRANSFER PROTEIN/SEED STORAGE 2S ALBUMIN SUPERFAMILY PROTEIN"/>
    <property type="match status" value="1"/>
</dbReference>
<evidence type="ECO:0000256" key="3">
    <source>
        <dbReference type="SAM" id="SignalP"/>
    </source>
</evidence>
<dbReference type="InterPro" id="IPR036312">
    <property type="entry name" value="Bifun_inhib/LTP/seed_sf"/>
</dbReference>
<proteinExistence type="predicted"/>
<protein>
    <recommendedName>
        <fullName evidence="4">Bifunctional inhibitor/plant lipid transfer protein/seed storage helical domain-containing protein</fullName>
    </recommendedName>
</protein>
<dbReference type="Proteomes" id="UP001172457">
    <property type="component" value="Chromosome 2"/>
</dbReference>
<dbReference type="PANTHER" id="PTHR33214:SF85">
    <property type="entry name" value="BIFUNCTIONAL INHIBITOR_PLANT LIPID TRANSFER PROTEIN_SEED STORAGE HELICAL DOMAIN-CONTAINING PROTEIN"/>
    <property type="match status" value="1"/>
</dbReference>
<dbReference type="GO" id="GO:0006869">
    <property type="term" value="P:lipid transport"/>
    <property type="evidence" value="ECO:0007669"/>
    <property type="project" value="InterPro"/>
</dbReference>
<dbReference type="Gene3D" id="1.10.110.10">
    <property type="entry name" value="Plant lipid-transfer and hydrophobic proteins"/>
    <property type="match status" value="1"/>
</dbReference>
<evidence type="ECO:0000256" key="2">
    <source>
        <dbReference type="ARBA" id="ARBA00023121"/>
    </source>
</evidence>
<evidence type="ECO:0000313" key="6">
    <source>
        <dbReference type="Proteomes" id="UP001172457"/>
    </source>
</evidence>